<dbReference type="EMBL" id="JABXBU010000003">
    <property type="protein sequence ID" value="KAF8793372.1"/>
    <property type="molecule type" value="Genomic_DNA"/>
</dbReference>
<reference evidence="2" key="2">
    <citation type="submission" date="2020-06" db="EMBL/GenBank/DDBJ databases">
        <authorList>
            <person name="Sheffer M."/>
        </authorList>
    </citation>
    <scope>NUCLEOTIDE SEQUENCE</scope>
</reference>
<proteinExistence type="inferred from homology"/>
<accession>A0A8T0FRX5</accession>
<reference evidence="2" key="1">
    <citation type="journal article" date="2020" name="bioRxiv">
        <title>Chromosome-level reference genome of the European wasp spider Argiope bruennichi: a resource for studies on range expansion and evolutionary adaptation.</title>
        <authorList>
            <person name="Sheffer M.M."/>
            <person name="Hoppe A."/>
            <person name="Krehenwinkel H."/>
            <person name="Uhl G."/>
            <person name="Kuss A.W."/>
            <person name="Jensen L."/>
            <person name="Jensen C."/>
            <person name="Gillespie R.G."/>
            <person name="Hoff K.J."/>
            <person name="Prost S."/>
        </authorList>
    </citation>
    <scope>NUCLEOTIDE SEQUENCE</scope>
</reference>
<sequence>MESGWPRNRSSIPSSPSHLLLAHLLHKEIRLQENVTDISVYVINAWFFGIYSFFHENAEIWGNVISYYVLKETDNGTKIIVPDETLLQCGVNFCGRSPDIANPNLKPPSEEKRYILTDDSSCEDNVKNDKEKPRLSANLLIATFEHMKNRDQLLLIPLSFYCGLADGFYNCDFTKSYIACAWGISQVGHVTICYGVVSAVMDCSSGSLVKWLTRIPVFLLAGLRAPHNVHHPAAVATPVRQLRPLLSFFQECME</sequence>
<evidence type="ECO:0000256" key="1">
    <source>
        <dbReference type="ARBA" id="ARBA00009172"/>
    </source>
</evidence>
<evidence type="ECO:0000313" key="2">
    <source>
        <dbReference type="EMBL" id="KAF8793372.1"/>
    </source>
</evidence>
<comment type="similarity">
    <text evidence="1">Belongs to the unc-93 family.</text>
</comment>
<protein>
    <submittedName>
        <fullName evidence="2">UNC93-like protein like</fullName>
    </submittedName>
</protein>
<dbReference type="Proteomes" id="UP000807504">
    <property type="component" value="Unassembled WGS sequence"/>
</dbReference>
<organism evidence="2 3">
    <name type="scientific">Argiope bruennichi</name>
    <name type="common">Wasp spider</name>
    <name type="synonym">Aranea bruennichi</name>
    <dbReference type="NCBI Taxonomy" id="94029"/>
    <lineage>
        <taxon>Eukaryota</taxon>
        <taxon>Metazoa</taxon>
        <taxon>Ecdysozoa</taxon>
        <taxon>Arthropoda</taxon>
        <taxon>Chelicerata</taxon>
        <taxon>Arachnida</taxon>
        <taxon>Araneae</taxon>
        <taxon>Araneomorphae</taxon>
        <taxon>Entelegynae</taxon>
        <taxon>Araneoidea</taxon>
        <taxon>Araneidae</taxon>
        <taxon>Argiope</taxon>
    </lineage>
</organism>
<comment type="caution">
    <text evidence="2">The sequence shown here is derived from an EMBL/GenBank/DDBJ whole genome shotgun (WGS) entry which is preliminary data.</text>
</comment>
<dbReference type="PANTHER" id="PTHR19444">
    <property type="entry name" value="UNC-93 RELATED"/>
    <property type="match status" value="1"/>
</dbReference>
<name>A0A8T0FRX5_ARGBR</name>
<keyword evidence="3" id="KW-1185">Reference proteome</keyword>
<evidence type="ECO:0000313" key="3">
    <source>
        <dbReference type="Proteomes" id="UP000807504"/>
    </source>
</evidence>
<dbReference type="InterPro" id="IPR051951">
    <property type="entry name" value="UNC-93_regulatory"/>
</dbReference>
<dbReference type="PANTHER" id="PTHR19444:SF13">
    <property type="entry name" value="PROTEIN UNC-93 HOMOLOG A"/>
    <property type="match status" value="1"/>
</dbReference>
<gene>
    <name evidence="2" type="ORF">HNY73_004860</name>
</gene>
<dbReference type="AlphaFoldDB" id="A0A8T0FRX5"/>